<comment type="caution">
    <text evidence="2">The sequence shown here is derived from an EMBL/GenBank/DDBJ whole genome shotgun (WGS) entry which is preliminary data.</text>
</comment>
<name>A0A8S1L8N6_9CILI</name>
<feature type="region of interest" description="Disordered" evidence="1">
    <location>
        <begin position="44"/>
        <end position="64"/>
    </location>
</feature>
<dbReference type="OrthoDB" id="309790at2759"/>
<sequence>MKNNNQQTLISPKMAMYKNAMKNKHNQICQIGDQLQKNQSLAQFHDQLQSQRSQQQGKQDNLKANSSFRSLKLQDLNMAQNPIDVIKLKDILDSTQKEILNKNKQQKSITNQKQNFNEVFEEKQKDEKKFNLPIQNCNQKLKENINLDFETPRFFGMS</sequence>
<dbReference type="AlphaFoldDB" id="A0A8S1L8N6"/>
<dbReference type="Proteomes" id="UP000692954">
    <property type="component" value="Unassembled WGS sequence"/>
</dbReference>
<feature type="compositionally biased region" description="Low complexity" evidence="1">
    <location>
        <begin position="44"/>
        <end position="59"/>
    </location>
</feature>
<keyword evidence="3" id="KW-1185">Reference proteome</keyword>
<dbReference type="EMBL" id="CAJJDN010000013">
    <property type="protein sequence ID" value="CAD8059064.1"/>
    <property type="molecule type" value="Genomic_DNA"/>
</dbReference>
<organism evidence="2 3">
    <name type="scientific">Paramecium sonneborni</name>
    <dbReference type="NCBI Taxonomy" id="65129"/>
    <lineage>
        <taxon>Eukaryota</taxon>
        <taxon>Sar</taxon>
        <taxon>Alveolata</taxon>
        <taxon>Ciliophora</taxon>
        <taxon>Intramacronucleata</taxon>
        <taxon>Oligohymenophorea</taxon>
        <taxon>Peniculida</taxon>
        <taxon>Parameciidae</taxon>
        <taxon>Paramecium</taxon>
    </lineage>
</organism>
<gene>
    <name evidence="2" type="ORF">PSON_ATCC_30995.1.T0130033</name>
</gene>
<accession>A0A8S1L8N6</accession>
<evidence type="ECO:0000256" key="1">
    <source>
        <dbReference type="SAM" id="MobiDB-lite"/>
    </source>
</evidence>
<evidence type="ECO:0000313" key="3">
    <source>
        <dbReference type="Proteomes" id="UP000692954"/>
    </source>
</evidence>
<proteinExistence type="predicted"/>
<reference evidence="2" key="1">
    <citation type="submission" date="2021-01" db="EMBL/GenBank/DDBJ databases">
        <authorList>
            <consortium name="Genoscope - CEA"/>
            <person name="William W."/>
        </authorList>
    </citation>
    <scope>NUCLEOTIDE SEQUENCE</scope>
</reference>
<protein>
    <submittedName>
        <fullName evidence="2">Uncharacterized protein</fullName>
    </submittedName>
</protein>
<evidence type="ECO:0000313" key="2">
    <source>
        <dbReference type="EMBL" id="CAD8059064.1"/>
    </source>
</evidence>